<sequence>MSGDFYALFRRQPQNTASTTANTTAAAPPKKRGRPIKHQRGEQTKMNRDGTIHDATKKRKNSVIDIDGDEDEPDIKKQQMQPTQPSTRPLHPLFTSNYSQKSSEKATAKPIQQLNARIPSISESHVQPDGDRAIYVHIGEAPFKRREEGVKVAEQACSSTGMFKLASLSGYTSYKSDHSIRDKVHNIKKSQKTEQAQHSLITRTLAPKHPSQVLHNGTLATYLSAWMANLALGSPRWEDVRAGQELRMRGRKGKKDNEDNWIVDDMFDFDFDFDARVEPPSQPSYLPTLPRTHHPDSIESNCILLQGAPGSGKTAAVYAAAHALGWDVFEVFPGQRRSGKEVLDLVGAVGENHIIGGSNVKQHKRNTPKHSQHHPNAHKQSVIFLEEVDVIFEEDKGFWGAVQALAQYSKRPVVLTCNDASVIPSTSVILQTTLEFKRPPHDVVRRYMVECGGAKKESAYTMQTSHTQLTSLDPPPQVIEDDKSWLVDSAGGLYGKHFDDGCDLRQALMQLHVQSKQGTEENCSDEEIKTYESSQSQLQSHTNTPSNKQLPSLNSLLNSLEALSFVDAHVAQPLWRSMELLESETPNEIIGHETLGRITKADQTTLAEFTCEGDIGEYILDTVNKAQDGFMISPNNTPAHHAQQDILLDMRLDMLGAFAPIMPSAVLAVDYAPYIRQLVACDDEQERLAVGEMEGSSRGTRNSRNRYRRMYDFESVASIKGSYLKEG</sequence>
<feature type="compositionally biased region" description="Polar residues" evidence="1">
    <location>
        <begin position="78"/>
        <end position="87"/>
    </location>
</feature>
<dbReference type="AlphaFoldDB" id="A0A4T0HLT8"/>
<dbReference type="Pfam" id="PF00004">
    <property type="entry name" value="AAA"/>
    <property type="match status" value="1"/>
</dbReference>
<dbReference type="SUPFAM" id="SSF52540">
    <property type="entry name" value="P-loop containing nucleoside triphosphate hydrolases"/>
    <property type="match status" value="1"/>
</dbReference>
<dbReference type="GO" id="GO:0003677">
    <property type="term" value="F:DNA binding"/>
    <property type="evidence" value="ECO:0007669"/>
    <property type="project" value="TreeGrafter"/>
</dbReference>
<name>A0A4T0HLT8_WALIC</name>
<dbReference type="GO" id="GO:0016887">
    <property type="term" value="F:ATP hydrolysis activity"/>
    <property type="evidence" value="ECO:0007669"/>
    <property type="project" value="InterPro"/>
</dbReference>
<evidence type="ECO:0000259" key="2">
    <source>
        <dbReference type="SMART" id="SM00382"/>
    </source>
</evidence>
<accession>A0A4T0HLT8</accession>
<protein>
    <recommendedName>
        <fullName evidence="2">AAA+ ATPase domain-containing protein</fullName>
    </recommendedName>
</protein>
<dbReference type="InterPro" id="IPR003593">
    <property type="entry name" value="AAA+_ATPase"/>
</dbReference>
<reference evidence="3 4" key="1">
    <citation type="submission" date="2019-03" db="EMBL/GenBank/DDBJ databases">
        <title>Sequencing 23 genomes of Wallemia ichthyophaga.</title>
        <authorList>
            <person name="Gostincar C."/>
        </authorList>
    </citation>
    <scope>NUCLEOTIDE SEQUENCE [LARGE SCALE GENOMIC DNA]</scope>
    <source>
        <strain evidence="3 4">EXF-8621</strain>
    </source>
</reference>
<evidence type="ECO:0000313" key="3">
    <source>
        <dbReference type="EMBL" id="TIB15102.1"/>
    </source>
</evidence>
<feature type="compositionally biased region" description="Basic and acidic residues" evidence="1">
    <location>
        <begin position="39"/>
        <end position="55"/>
    </location>
</feature>
<dbReference type="EMBL" id="SPOF01000008">
    <property type="protein sequence ID" value="TIB15102.1"/>
    <property type="molecule type" value="Genomic_DNA"/>
</dbReference>
<evidence type="ECO:0000313" key="4">
    <source>
        <dbReference type="Proteomes" id="UP000306954"/>
    </source>
</evidence>
<gene>
    <name evidence="3" type="ORF">E3P90_01045</name>
</gene>
<feature type="region of interest" description="Disordered" evidence="1">
    <location>
        <begin position="1"/>
        <end position="91"/>
    </location>
</feature>
<dbReference type="PANTHER" id="PTHR23389">
    <property type="entry name" value="CHROMOSOME TRANSMISSION FIDELITY FACTOR 18"/>
    <property type="match status" value="1"/>
</dbReference>
<feature type="domain" description="AAA+ ATPase" evidence="2">
    <location>
        <begin position="299"/>
        <end position="440"/>
    </location>
</feature>
<dbReference type="GO" id="GO:0005524">
    <property type="term" value="F:ATP binding"/>
    <property type="evidence" value="ECO:0007669"/>
    <property type="project" value="InterPro"/>
</dbReference>
<proteinExistence type="predicted"/>
<dbReference type="GO" id="GO:0005634">
    <property type="term" value="C:nucleus"/>
    <property type="evidence" value="ECO:0007669"/>
    <property type="project" value="TreeGrafter"/>
</dbReference>
<feature type="compositionally biased region" description="Low complexity" evidence="1">
    <location>
        <begin position="15"/>
        <end position="27"/>
    </location>
</feature>
<dbReference type="InterPro" id="IPR027417">
    <property type="entry name" value="P-loop_NTPase"/>
</dbReference>
<evidence type="ECO:0000256" key="1">
    <source>
        <dbReference type="SAM" id="MobiDB-lite"/>
    </source>
</evidence>
<dbReference type="InterPro" id="IPR003959">
    <property type="entry name" value="ATPase_AAA_core"/>
</dbReference>
<dbReference type="SMART" id="SM00382">
    <property type="entry name" value="AAA"/>
    <property type="match status" value="1"/>
</dbReference>
<feature type="compositionally biased region" description="Basic residues" evidence="1">
    <location>
        <begin position="29"/>
        <end position="38"/>
    </location>
</feature>
<dbReference type="PANTHER" id="PTHR23389:SF21">
    <property type="entry name" value="ATPASE FAMILY AAA DOMAIN-CONTAINING PROTEIN 5"/>
    <property type="match status" value="1"/>
</dbReference>
<dbReference type="Proteomes" id="UP000306954">
    <property type="component" value="Unassembled WGS sequence"/>
</dbReference>
<organism evidence="3 4">
    <name type="scientific">Wallemia ichthyophaga</name>
    <dbReference type="NCBI Taxonomy" id="245174"/>
    <lineage>
        <taxon>Eukaryota</taxon>
        <taxon>Fungi</taxon>
        <taxon>Dikarya</taxon>
        <taxon>Basidiomycota</taxon>
        <taxon>Wallemiomycotina</taxon>
        <taxon>Wallemiomycetes</taxon>
        <taxon>Wallemiales</taxon>
        <taxon>Wallemiaceae</taxon>
        <taxon>Wallemia</taxon>
    </lineage>
</organism>
<comment type="caution">
    <text evidence="3">The sequence shown here is derived from an EMBL/GenBank/DDBJ whole genome shotgun (WGS) entry which is preliminary data.</text>
</comment>
<dbReference type="Gene3D" id="3.40.50.300">
    <property type="entry name" value="P-loop containing nucleotide triphosphate hydrolases"/>
    <property type="match status" value="1"/>
</dbReference>